<comment type="caution">
    <text evidence="3">The sequence shown here is derived from an EMBL/GenBank/DDBJ whole genome shotgun (WGS) entry which is preliminary data.</text>
</comment>
<sequence length="177" mass="21125">MNSKVFKIGIFNSIGLYFIIRPILFITLIDFGVIFCVKMYYDMTVDQIKVVVFGLLLLSFIFYLLPLIILLLNYFIKNKGASIKIIYSNNSVCRAEYSRAGKKVEFNTAEINKIECNFSVTSFENRMKFFFWDEYFYYVIILKDNSRVFIPCILCDQIEEIFTSIKFIRIRRYFPFY</sequence>
<dbReference type="Proteomes" id="UP000244090">
    <property type="component" value="Unassembled WGS sequence"/>
</dbReference>
<name>A0A2T6BVW9_9FLAO</name>
<keyword evidence="4" id="KW-1185">Reference proteome</keyword>
<proteinExistence type="predicted"/>
<dbReference type="EMBL" id="QBKT01000007">
    <property type="protein sequence ID" value="PTX60220.1"/>
    <property type="molecule type" value="Genomic_DNA"/>
</dbReference>
<evidence type="ECO:0000259" key="2">
    <source>
        <dbReference type="Pfam" id="PF26566"/>
    </source>
</evidence>
<dbReference type="Pfam" id="PF26566">
    <property type="entry name" value="PH_40"/>
    <property type="match status" value="1"/>
</dbReference>
<keyword evidence="1" id="KW-0472">Membrane</keyword>
<feature type="transmembrane region" description="Helical" evidence="1">
    <location>
        <begin position="14"/>
        <end position="41"/>
    </location>
</feature>
<keyword evidence="1" id="KW-0812">Transmembrane</keyword>
<dbReference type="AlphaFoldDB" id="A0A2T6BVW9"/>
<accession>A0A2T6BVW9</accession>
<evidence type="ECO:0000313" key="3">
    <source>
        <dbReference type="EMBL" id="PTX60220.1"/>
    </source>
</evidence>
<protein>
    <recommendedName>
        <fullName evidence="2">PH domain-containing protein</fullName>
    </recommendedName>
</protein>
<evidence type="ECO:0000256" key="1">
    <source>
        <dbReference type="SAM" id="Phobius"/>
    </source>
</evidence>
<keyword evidence="1" id="KW-1133">Transmembrane helix</keyword>
<dbReference type="InterPro" id="IPR058916">
    <property type="entry name" value="PH_40"/>
</dbReference>
<gene>
    <name evidence="3" type="ORF">C8N46_107227</name>
</gene>
<organism evidence="3 4">
    <name type="scientific">Kordia periserrulae</name>
    <dbReference type="NCBI Taxonomy" id="701523"/>
    <lineage>
        <taxon>Bacteria</taxon>
        <taxon>Pseudomonadati</taxon>
        <taxon>Bacteroidota</taxon>
        <taxon>Flavobacteriia</taxon>
        <taxon>Flavobacteriales</taxon>
        <taxon>Flavobacteriaceae</taxon>
        <taxon>Kordia</taxon>
    </lineage>
</organism>
<feature type="transmembrane region" description="Helical" evidence="1">
    <location>
        <begin position="53"/>
        <end position="76"/>
    </location>
</feature>
<reference evidence="3 4" key="1">
    <citation type="submission" date="2018-04" db="EMBL/GenBank/DDBJ databases">
        <title>Genomic Encyclopedia of Archaeal and Bacterial Type Strains, Phase II (KMG-II): from individual species to whole genera.</title>
        <authorList>
            <person name="Goeker M."/>
        </authorList>
    </citation>
    <scope>NUCLEOTIDE SEQUENCE [LARGE SCALE GENOMIC DNA]</scope>
    <source>
        <strain evidence="3 4">DSM 25731</strain>
    </source>
</reference>
<feature type="domain" description="PH" evidence="2">
    <location>
        <begin position="25"/>
        <end position="157"/>
    </location>
</feature>
<evidence type="ECO:0000313" key="4">
    <source>
        <dbReference type="Proteomes" id="UP000244090"/>
    </source>
</evidence>